<keyword evidence="5 9" id="KW-0863">Zinc-finger</keyword>
<evidence type="ECO:0000256" key="3">
    <source>
        <dbReference type="ARBA" id="ARBA00022723"/>
    </source>
</evidence>
<dbReference type="PROSITE" id="PS00028">
    <property type="entry name" value="ZINC_FINGER_C2H2_1"/>
    <property type="match status" value="6"/>
</dbReference>
<sequence>MTKMVSLKEDVIKQAMICIKVEDCEWAPVYFTQESPGVKLLDCEREISLLKEEESVGIKEEDHQQVSIYDGMQNCETTNIFKQDLSSENDSSLWGLPVFQTDSAKGKQNSPKRHSVQEKSESPELENKVMEEMCDRREEKEQPSMVQSGISDFPETGSFSSPSFAQTSLWFNSEQNNCNENTKKKVWRSDSLPSLQYSSLQIGQIATMDDIGSHPQIQNTNLLALLVCQECGKSFTCRFDFKDHQRLHKGKQPHGCIECGKQFTQLGNLKAHMRIHTGEKPHCCKACGKRFSQLSHLQAHTRVHTGEKPHGCAECGKRFSQHSHLKAHSRSHTGEKPHCCSECGKHFSQRRDLQTHTRVHTGEKPHCCAECGKLFSTIGNLARHKRIHAREKLLHSLQRCTDSCGRESLFTLTSG</sequence>
<evidence type="ECO:0000259" key="11">
    <source>
        <dbReference type="PROSITE" id="PS50157"/>
    </source>
</evidence>
<dbReference type="PANTHER" id="PTHR24388:SF50">
    <property type="entry name" value="ZINC FINGER PROTEIN 646"/>
    <property type="match status" value="1"/>
</dbReference>
<dbReference type="Proteomes" id="UP000694620">
    <property type="component" value="Unassembled WGS sequence"/>
</dbReference>
<dbReference type="PROSITE" id="PS50157">
    <property type="entry name" value="ZINC_FINGER_C2H2_2"/>
    <property type="match status" value="6"/>
</dbReference>
<dbReference type="FunFam" id="3.30.160.60:FF:000446">
    <property type="entry name" value="Zinc finger protein"/>
    <property type="match status" value="1"/>
</dbReference>
<dbReference type="Ensembl" id="ENSECRT00000028785.1">
    <property type="protein sequence ID" value="ENSECRP00000028198.1"/>
    <property type="gene ID" value="ENSECRG00000019083.1"/>
</dbReference>
<keyword evidence="3" id="KW-0479">Metal-binding</keyword>
<name>A0A8C4TBQ8_ERPCA</name>
<dbReference type="InterPro" id="IPR036236">
    <property type="entry name" value="Znf_C2H2_sf"/>
</dbReference>
<keyword evidence="6" id="KW-0862">Zinc</keyword>
<dbReference type="GeneTree" id="ENSGT00940000164807"/>
<evidence type="ECO:0000256" key="4">
    <source>
        <dbReference type="ARBA" id="ARBA00022737"/>
    </source>
</evidence>
<feature type="domain" description="C2H2-type" evidence="11">
    <location>
        <begin position="254"/>
        <end position="281"/>
    </location>
</feature>
<dbReference type="GO" id="GO:0005634">
    <property type="term" value="C:nucleus"/>
    <property type="evidence" value="ECO:0007669"/>
    <property type="project" value="UniProtKB-SubCell"/>
</dbReference>
<feature type="domain" description="C2H2-type" evidence="11">
    <location>
        <begin position="226"/>
        <end position="253"/>
    </location>
</feature>
<evidence type="ECO:0000256" key="1">
    <source>
        <dbReference type="ARBA" id="ARBA00004123"/>
    </source>
</evidence>
<keyword evidence="13" id="KW-1185">Reference proteome</keyword>
<evidence type="ECO:0000256" key="6">
    <source>
        <dbReference type="ARBA" id="ARBA00022833"/>
    </source>
</evidence>
<dbReference type="Pfam" id="PF00096">
    <property type="entry name" value="zf-C2H2"/>
    <property type="match status" value="4"/>
</dbReference>
<dbReference type="GO" id="GO:0000981">
    <property type="term" value="F:DNA-binding transcription factor activity, RNA polymerase II-specific"/>
    <property type="evidence" value="ECO:0007669"/>
    <property type="project" value="TreeGrafter"/>
</dbReference>
<evidence type="ECO:0000256" key="5">
    <source>
        <dbReference type="ARBA" id="ARBA00022771"/>
    </source>
</evidence>
<evidence type="ECO:0000256" key="2">
    <source>
        <dbReference type="ARBA" id="ARBA00006991"/>
    </source>
</evidence>
<feature type="domain" description="C2H2-type" evidence="11">
    <location>
        <begin position="338"/>
        <end position="365"/>
    </location>
</feature>
<keyword evidence="7" id="KW-0238">DNA-binding</keyword>
<feature type="domain" description="C2H2-type" evidence="11">
    <location>
        <begin position="366"/>
        <end position="393"/>
    </location>
</feature>
<dbReference type="AlphaFoldDB" id="A0A8C4TBQ8"/>
<evidence type="ECO:0000256" key="8">
    <source>
        <dbReference type="ARBA" id="ARBA00023242"/>
    </source>
</evidence>
<keyword evidence="8" id="KW-0539">Nucleus</keyword>
<gene>
    <name evidence="12" type="primary">LOC114643699</name>
</gene>
<reference evidence="12" key="1">
    <citation type="submission" date="2025-08" db="UniProtKB">
        <authorList>
            <consortium name="Ensembl"/>
        </authorList>
    </citation>
    <scope>IDENTIFICATION</scope>
</reference>
<dbReference type="SUPFAM" id="SSF57667">
    <property type="entry name" value="beta-beta-alpha zinc fingers"/>
    <property type="match status" value="3"/>
</dbReference>
<comment type="subcellular location">
    <subcellularLocation>
        <location evidence="1">Nucleus</location>
    </subcellularLocation>
</comment>
<evidence type="ECO:0000313" key="13">
    <source>
        <dbReference type="Proteomes" id="UP000694620"/>
    </source>
</evidence>
<feature type="domain" description="C2H2-type" evidence="11">
    <location>
        <begin position="310"/>
        <end position="337"/>
    </location>
</feature>
<dbReference type="FunFam" id="3.30.160.60:FF:002343">
    <property type="entry name" value="Zinc finger protein 33A"/>
    <property type="match status" value="3"/>
</dbReference>
<evidence type="ECO:0000313" key="12">
    <source>
        <dbReference type="Ensembl" id="ENSECRP00000028198.1"/>
    </source>
</evidence>
<evidence type="ECO:0000256" key="10">
    <source>
        <dbReference type="SAM" id="MobiDB-lite"/>
    </source>
</evidence>
<dbReference type="PANTHER" id="PTHR24388">
    <property type="entry name" value="ZINC FINGER PROTEIN"/>
    <property type="match status" value="1"/>
</dbReference>
<comment type="similarity">
    <text evidence="2">Belongs to the krueppel C2H2-type zinc-finger protein family.</text>
</comment>
<dbReference type="FunFam" id="3.30.160.60:FF:000663">
    <property type="entry name" value="Zinc finger protein 45"/>
    <property type="match status" value="1"/>
</dbReference>
<reference evidence="12" key="2">
    <citation type="submission" date="2025-09" db="UniProtKB">
        <authorList>
            <consortium name="Ensembl"/>
        </authorList>
    </citation>
    <scope>IDENTIFICATION</scope>
</reference>
<dbReference type="SMART" id="SM00355">
    <property type="entry name" value="ZnF_C2H2"/>
    <property type="match status" value="6"/>
</dbReference>
<feature type="region of interest" description="Disordered" evidence="10">
    <location>
        <begin position="102"/>
        <end position="128"/>
    </location>
</feature>
<feature type="domain" description="C2H2-type" evidence="11">
    <location>
        <begin position="282"/>
        <end position="309"/>
    </location>
</feature>
<dbReference type="Pfam" id="PF13912">
    <property type="entry name" value="zf-C2H2_6"/>
    <property type="match status" value="1"/>
</dbReference>
<feature type="compositionally biased region" description="Basic and acidic residues" evidence="10">
    <location>
        <begin position="115"/>
        <end position="128"/>
    </location>
</feature>
<organism evidence="12 13">
    <name type="scientific">Erpetoichthys calabaricus</name>
    <name type="common">Rope fish</name>
    <name type="synonym">Calamoichthys calabaricus</name>
    <dbReference type="NCBI Taxonomy" id="27687"/>
    <lineage>
        <taxon>Eukaryota</taxon>
        <taxon>Metazoa</taxon>
        <taxon>Chordata</taxon>
        <taxon>Craniata</taxon>
        <taxon>Vertebrata</taxon>
        <taxon>Euteleostomi</taxon>
        <taxon>Actinopterygii</taxon>
        <taxon>Polypteriformes</taxon>
        <taxon>Polypteridae</taxon>
        <taxon>Erpetoichthys</taxon>
    </lineage>
</organism>
<dbReference type="InterPro" id="IPR013087">
    <property type="entry name" value="Znf_C2H2_type"/>
</dbReference>
<keyword evidence="4" id="KW-0677">Repeat</keyword>
<dbReference type="Gene3D" id="3.30.160.60">
    <property type="entry name" value="Classic Zinc Finger"/>
    <property type="match status" value="6"/>
</dbReference>
<accession>A0A8C4TBQ8</accession>
<proteinExistence type="inferred from homology"/>
<dbReference type="InterPro" id="IPR050527">
    <property type="entry name" value="Snail/Krueppel_Znf"/>
</dbReference>
<dbReference type="GO" id="GO:0008270">
    <property type="term" value="F:zinc ion binding"/>
    <property type="evidence" value="ECO:0007669"/>
    <property type="project" value="UniProtKB-KW"/>
</dbReference>
<protein>
    <submittedName>
        <fullName evidence="12">Zinc finger protein 566-like</fullName>
    </submittedName>
</protein>
<evidence type="ECO:0000256" key="9">
    <source>
        <dbReference type="PROSITE-ProRule" id="PRU00042"/>
    </source>
</evidence>
<dbReference type="GO" id="GO:0000978">
    <property type="term" value="F:RNA polymerase II cis-regulatory region sequence-specific DNA binding"/>
    <property type="evidence" value="ECO:0007669"/>
    <property type="project" value="TreeGrafter"/>
</dbReference>
<evidence type="ECO:0000256" key="7">
    <source>
        <dbReference type="ARBA" id="ARBA00023125"/>
    </source>
</evidence>